<dbReference type="InterPro" id="IPR050764">
    <property type="entry name" value="CbbQ/NirQ/NorQ/GpvN"/>
</dbReference>
<feature type="domain" description="ChlI/MoxR AAA lid" evidence="3">
    <location>
        <begin position="369"/>
        <end position="414"/>
    </location>
</feature>
<evidence type="ECO:0000259" key="3">
    <source>
        <dbReference type="Pfam" id="PF17863"/>
    </source>
</evidence>
<feature type="region of interest" description="Disordered" evidence="1">
    <location>
        <begin position="1"/>
        <end position="22"/>
    </location>
</feature>
<proteinExistence type="predicted"/>
<dbReference type="Pfam" id="PF17863">
    <property type="entry name" value="AAA_lid_2"/>
    <property type="match status" value="1"/>
</dbReference>
<comment type="caution">
    <text evidence="4">The sequence shown here is derived from an EMBL/GenBank/DDBJ whole genome shotgun (WGS) entry which is preliminary data.</text>
</comment>
<organism evidence="4 5">
    <name type="scientific">Pseudoxanthomonas daejeonensis</name>
    <dbReference type="NCBI Taxonomy" id="266062"/>
    <lineage>
        <taxon>Bacteria</taxon>
        <taxon>Pseudomonadati</taxon>
        <taxon>Pseudomonadota</taxon>
        <taxon>Gammaproteobacteria</taxon>
        <taxon>Lysobacterales</taxon>
        <taxon>Lysobacteraceae</taxon>
        <taxon>Pseudoxanthomonas</taxon>
    </lineage>
</organism>
<gene>
    <name evidence="4" type="ORF">CSC65_08420</name>
</gene>
<sequence length="526" mass="59920">MSPFNLFQRVSQAPTNPRAEPSPRAFDVAELYEGPVGLQDDANAPKLRLDEKLRQAYFWIVNNAIISPHYDVEYNDGPAASFAVGDTRRQLALPSAQSYSSYALLPLLTFATRRKCLFVGGPGRGKTASAILMGVLAGYPVREVRRAMQHGHPQMTIADLLGNPLPADLVAAQDMSEIRIAWRKWLGMRVKIIDEYNRIPTRTQSALLTVMGDNYAEVLNHVYECPDSAWYLTANDDRGGGTYQVIEALRDRIDVVVQALAFNPRFLDDMLLRIEQNIRPEEVVPRDIIFSETEGDQMLHEIRAIEVPHDVLRRIEFFCSQFELMETAGAQFEYLTKDTARLAGADWAQVTSADGGRDRLKDLGCQTRNGLSVRNLMTLLIYAKAIAYFRGNLAVSLEDLRQVLPFVLNDKLQPDLDAPFFALPENGPYRTDRISWLRWLLDASNAEYDRLDLDRNDPVGELSAQFANGLDGVSERETRARLTRIERLIEERVKGRKLYGHLYDDLLKLKYLHQRYTNYLHWLRAR</sequence>
<feature type="domain" description="ATPase AAA-3" evidence="2">
    <location>
        <begin position="153"/>
        <end position="253"/>
    </location>
</feature>
<dbReference type="SUPFAM" id="SSF52540">
    <property type="entry name" value="P-loop containing nucleoside triphosphate hydrolases"/>
    <property type="match status" value="1"/>
</dbReference>
<protein>
    <submittedName>
        <fullName evidence="4">ATPase</fullName>
    </submittedName>
</protein>
<evidence type="ECO:0000259" key="2">
    <source>
        <dbReference type="Pfam" id="PF07726"/>
    </source>
</evidence>
<dbReference type="PANTHER" id="PTHR42759">
    <property type="entry name" value="MOXR FAMILY PROTEIN"/>
    <property type="match status" value="1"/>
</dbReference>
<dbReference type="Proteomes" id="UP000788419">
    <property type="component" value="Unassembled WGS sequence"/>
</dbReference>
<dbReference type="RefSeq" id="WP_162410140.1">
    <property type="nucleotide sequence ID" value="NZ_PDWN01000007.1"/>
</dbReference>
<accession>A0ABQ6Z7E9</accession>
<reference evidence="4 5" key="1">
    <citation type="submission" date="2017-10" db="EMBL/GenBank/DDBJ databases">
        <title>Whole genome sequencing of members of genus Pseudoxanthomonas.</title>
        <authorList>
            <person name="Kumar S."/>
            <person name="Bansal K."/>
            <person name="Kaur A."/>
            <person name="Patil P."/>
            <person name="Sharma S."/>
            <person name="Patil P.B."/>
        </authorList>
    </citation>
    <scope>NUCLEOTIDE SEQUENCE [LARGE SCALE GENOMIC DNA]</scope>
    <source>
        <strain evidence="4 5">DSM 17801</strain>
    </source>
</reference>
<evidence type="ECO:0000256" key="1">
    <source>
        <dbReference type="SAM" id="MobiDB-lite"/>
    </source>
</evidence>
<evidence type="ECO:0000313" key="4">
    <source>
        <dbReference type="EMBL" id="KAF1694710.1"/>
    </source>
</evidence>
<dbReference type="EMBL" id="PDWN01000007">
    <property type="protein sequence ID" value="KAF1694710.1"/>
    <property type="molecule type" value="Genomic_DNA"/>
</dbReference>
<dbReference type="Gene3D" id="3.40.50.300">
    <property type="entry name" value="P-loop containing nucleotide triphosphate hydrolases"/>
    <property type="match status" value="1"/>
</dbReference>
<evidence type="ECO:0000313" key="5">
    <source>
        <dbReference type="Proteomes" id="UP000788419"/>
    </source>
</evidence>
<keyword evidence="5" id="KW-1185">Reference proteome</keyword>
<dbReference type="InterPro" id="IPR011703">
    <property type="entry name" value="ATPase_AAA-3"/>
</dbReference>
<dbReference type="Pfam" id="PF07726">
    <property type="entry name" value="AAA_3"/>
    <property type="match status" value="1"/>
</dbReference>
<dbReference type="InterPro" id="IPR041628">
    <property type="entry name" value="ChlI/MoxR_AAA_lid"/>
</dbReference>
<dbReference type="PANTHER" id="PTHR42759:SF1">
    <property type="entry name" value="MAGNESIUM-CHELATASE SUBUNIT CHLD"/>
    <property type="match status" value="1"/>
</dbReference>
<name>A0ABQ6Z7E9_9GAMM</name>
<dbReference type="InterPro" id="IPR027417">
    <property type="entry name" value="P-loop_NTPase"/>
</dbReference>